<dbReference type="EMBL" id="JAJADQ010000001">
    <property type="protein sequence ID" value="MCB2376437.1"/>
    <property type="molecule type" value="Genomic_DNA"/>
</dbReference>
<reference evidence="3" key="1">
    <citation type="submission" date="2021-10" db="EMBL/GenBank/DDBJ databases">
        <authorList>
            <person name="Dean J.D."/>
            <person name="Kim M.K."/>
            <person name="Newey C.N."/>
            <person name="Stoker T.S."/>
            <person name="Thompson D.W."/>
            <person name="Grose J.H."/>
        </authorList>
    </citation>
    <scope>NUCLEOTIDE SEQUENCE</scope>
    <source>
        <strain evidence="3">BT635</strain>
    </source>
</reference>
<keyword evidence="1" id="KW-0732">Signal</keyword>
<name>A0ABS8A9N8_9BACT</name>
<feature type="domain" description="Phage tail collar" evidence="2">
    <location>
        <begin position="65"/>
        <end position="117"/>
    </location>
</feature>
<feature type="chain" id="PRO_5046583405" evidence="1">
    <location>
        <begin position="50"/>
        <end position="173"/>
    </location>
</feature>
<dbReference type="Proteomes" id="UP001165297">
    <property type="component" value="Unassembled WGS sequence"/>
</dbReference>
<evidence type="ECO:0000256" key="1">
    <source>
        <dbReference type="SAM" id="SignalP"/>
    </source>
</evidence>
<sequence>MGIPSTHTTLASRQPRLASRRHWLKGLSALLGTSLLSAPAALLAAPAPAAPVPASALVGGEEYIGMVRMLADFVVPQGWVICDGRELPISQHPALFAIIGTTYGGDGTTTFALPDVSETMFPKPAAADTTLENAPTLPGCLIAIKIANAPASVSAGTDLRLLHHSRSRASRTA</sequence>
<dbReference type="Gene3D" id="3.90.1340.10">
    <property type="entry name" value="Phage tail collar domain"/>
    <property type="match status" value="1"/>
</dbReference>
<comment type="caution">
    <text evidence="3">The sequence shown here is derived from an EMBL/GenBank/DDBJ whole genome shotgun (WGS) entry which is preliminary data.</text>
</comment>
<evidence type="ECO:0000259" key="2">
    <source>
        <dbReference type="Pfam" id="PF07484"/>
    </source>
</evidence>
<gene>
    <name evidence="3" type="ORF">LGH70_02520</name>
</gene>
<dbReference type="SUPFAM" id="SSF88874">
    <property type="entry name" value="Receptor-binding domain of short tail fibre protein gp12"/>
    <property type="match status" value="1"/>
</dbReference>
<keyword evidence="4" id="KW-1185">Reference proteome</keyword>
<feature type="signal peptide" evidence="1">
    <location>
        <begin position="1"/>
        <end position="49"/>
    </location>
</feature>
<protein>
    <submittedName>
        <fullName evidence="3">Phage tail protein</fullName>
    </submittedName>
</protein>
<dbReference type="InterPro" id="IPR037053">
    <property type="entry name" value="Phage_tail_collar_dom_sf"/>
</dbReference>
<evidence type="ECO:0000313" key="4">
    <source>
        <dbReference type="Proteomes" id="UP001165297"/>
    </source>
</evidence>
<dbReference type="PROSITE" id="PS51318">
    <property type="entry name" value="TAT"/>
    <property type="match status" value="1"/>
</dbReference>
<dbReference type="RefSeq" id="WP_226182362.1">
    <property type="nucleotide sequence ID" value="NZ_JAJADQ010000001.1"/>
</dbReference>
<evidence type="ECO:0000313" key="3">
    <source>
        <dbReference type="EMBL" id="MCB2376437.1"/>
    </source>
</evidence>
<accession>A0ABS8A9N8</accession>
<proteinExistence type="predicted"/>
<dbReference type="InterPro" id="IPR011083">
    <property type="entry name" value="Phage_tail_collar_dom"/>
</dbReference>
<dbReference type="InterPro" id="IPR006311">
    <property type="entry name" value="TAT_signal"/>
</dbReference>
<organism evidence="3 4">
    <name type="scientific">Hymenobacter nitidus</name>
    <dbReference type="NCBI Taxonomy" id="2880929"/>
    <lineage>
        <taxon>Bacteria</taxon>
        <taxon>Pseudomonadati</taxon>
        <taxon>Bacteroidota</taxon>
        <taxon>Cytophagia</taxon>
        <taxon>Cytophagales</taxon>
        <taxon>Hymenobacteraceae</taxon>
        <taxon>Hymenobacter</taxon>
    </lineage>
</organism>
<dbReference type="Pfam" id="PF07484">
    <property type="entry name" value="Collar"/>
    <property type="match status" value="1"/>
</dbReference>